<keyword evidence="3" id="KW-1185">Reference proteome</keyword>
<sequence length="175" mass="18046">MTSLSPRARAGLAAAACLVIAVVAALAVDVRLDRHWVLRGLTLAMALGCAGILAADRGRRARQIIAVVGLVMFGVVFPVTSTVWSEPPEIAFALAVADDAEAAAAKGGSSAVTVEDVRAAAEARGGAVGSLKTERSPEIRGADAYPLIVRAKADQGRPWACLSFVHGFTAEVRPC</sequence>
<dbReference type="AlphaFoldDB" id="A0A561BX71"/>
<organism evidence="2 3">
    <name type="scientific">Kribbella amoyensis</name>
    <dbReference type="NCBI Taxonomy" id="996641"/>
    <lineage>
        <taxon>Bacteria</taxon>
        <taxon>Bacillati</taxon>
        <taxon>Actinomycetota</taxon>
        <taxon>Actinomycetes</taxon>
        <taxon>Propionibacteriales</taxon>
        <taxon>Kribbellaceae</taxon>
        <taxon>Kribbella</taxon>
    </lineage>
</organism>
<name>A0A561BX71_9ACTN</name>
<gene>
    <name evidence="2" type="ORF">FB561_4601</name>
</gene>
<accession>A0A561BX71</accession>
<dbReference type="Proteomes" id="UP000318380">
    <property type="component" value="Unassembled WGS sequence"/>
</dbReference>
<evidence type="ECO:0000313" key="2">
    <source>
        <dbReference type="EMBL" id="TWD83438.1"/>
    </source>
</evidence>
<proteinExistence type="predicted"/>
<protein>
    <submittedName>
        <fullName evidence="2">Uncharacterized protein</fullName>
    </submittedName>
</protein>
<feature type="transmembrane region" description="Helical" evidence="1">
    <location>
        <begin position="37"/>
        <end position="55"/>
    </location>
</feature>
<keyword evidence="1" id="KW-1133">Transmembrane helix</keyword>
<comment type="caution">
    <text evidence="2">The sequence shown here is derived from an EMBL/GenBank/DDBJ whole genome shotgun (WGS) entry which is preliminary data.</text>
</comment>
<dbReference type="OrthoDB" id="3827980at2"/>
<keyword evidence="1" id="KW-0812">Transmembrane</keyword>
<evidence type="ECO:0000256" key="1">
    <source>
        <dbReference type="SAM" id="Phobius"/>
    </source>
</evidence>
<dbReference type="EMBL" id="VIVK01000001">
    <property type="protein sequence ID" value="TWD83438.1"/>
    <property type="molecule type" value="Genomic_DNA"/>
</dbReference>
<keyword evidence="1" id="KW-0472">Membrane</keyword>
<dbReference type="RefSeq" id="WP_145809985.1">
    <property type="nucleotide sequence ID" value="NZ_VIVK01000001.1"/>
</dbReference>
<reference evidence="2 3" key="1">
    <citation type="submission" date="2019-06" db="EMBL/GenBank/DDBJ databases">
        <title>Sequencing the genomes of 1000 actinobacteria strains.</title>
        <authorList>
            <person name="Klenk H.-P."/>
        </authorList>
    </citation>
    <scope>NUCLEOTIDE SEQUENCE [LARGE SCALE GENOMIC DNA]</scope>
    <source>
        <strain evidence="2 3">DSM 24683</strain>
    </source>
</reference>
<evidence type="ECO:0000313" key="3">
    <source>
        <dbReference type="Proteomes" id="UP000318380"/>
    </source>
</evidence>
<feature type="transmembrane region" description="Helical" evidence="1">
    <location>
        <begin position="64"/>
        <end position="84"/>
    </location>
</feature>